<protein>
    <recommendedName>
        <fullName evidence="4">OmpA-like domain-containing protein</fullName>
    </recommendedName>
</protein>
<gene>
    <name evidence="2" type="ORF">GCM10011503_03100</name>
</gene>
<feature type="chain" id="PRO_5046775821" description="OmpA-like domain-containing protein" evidence="1">
    <location>
        <begin position="22"/>
        <end position="151"/>
    </location>
</feature>
<feature type="signal peptide" evidence="1">
    <location>
        <begin position="1"/>
        <end position="21"/>
    </location>
</feature>
<proteinExistence type="predicted"/>
<keyword evidence="3" id="KW-1185">Reference proteome</keyword>
<evidence type="ECO:0008006" key="4">
    <source>
        <dbReference type="Google" id="ProtNLM"/>
    </source>
</evidence>
<dbReference type="InterPro" id="IPR036737">
    <property type="entry name" value="OmpA-like_sf"/>
</dbReference>
<name>A0ABQ1J2E3_9PROT</name>
<dbReference type="Gene3D" id="3.30.1330.60">
    <property type="entry name" value="OmpA-like domain"/>
    <property type="match status" value="1"/>
</dbReference>
<dbReference type="SUPFAM" id="SSF103088">
    <property type="entry name" value="OmpA-like"/>
    <property type="match status" value="1"/>
</dbReference>
<dbReference type="RefSeq" id="WP_084393915.1">
    <property type="nucleotide sequence ID" value="NZ_BMKF01000001.1"/>
</dbReference>
<comment type="caution">
    <text evidence="2">The sequence shown here is derived from an EMBL/GenBank/DDBJ whole genome shotgun (WGS) entry which is preliminary data.</text>
</comment>
<sequence length="151" mass="15989">MKKTIFAATTSLAIMVAPAFADEALPAPPTEPYYAPEVTTCDAVDLQIYFEPGTAELTSFARDAIRETREQLSGCAVLNIDATSKAGDADTEAAKLSLAEARRATVMQELRAHGIQSAKTNLKTDVSADSAKVIMARGVDVKMKAEPAIIG</sequence>
<reference evidence="3" key="1">
    <citation type="journal article" date="2019" name="Int. J. Syst. Evol. Microbiol.">
        <title>The Global Catalogue of Microorganisms (GCM) 10K type strain sequencing project: providing services to taxonomists for standard genome sequencing and annotation.</title>
        <authorList>
            <consortium name="The Broad Institute Genomics Platform"/>
            <consortium name="The Broad Institute Genome Sequencing Center for Infectious Disease"/>
            <person name="Wu L."/>
            <person name="Ma J."/>
        </authorList>
    </citation>
    <scope>NUCLEOTIDE SEQUENCE [LARGE SCALE GENOMIC DNA]</scope>
    <source>
        <strain evidence="3">CGMCC 1.15928</strain>
    </source>
</reference>
<dbReference type="EMBL" id="BMKF01000001">
    <property type="protein sequence ID" value="GGB58069.1"/>
    <property type="molecule type" value="Genomic_DNA"/>
</dbReference>
<keyword evidence="1" id="KW-0732">Signal</keyword>
<dbReference type="Proteomes" id="UP000628854">
    <property type="component" value="Unassembled WGS sequence"/>
</dbReference>
<evidence type="ECO:0000256" key="1">
    <source>
        <dbReference type="SAM" id="SignalP"/>
    </source>
</evidence>
<evidence type="ECO:0000313" key="3">
    <source>
        <dbReference type="Proteomes" id="UP000628854"/>
    </source>
</evidence>
<accession>A0ABQ1J2E3</accession>
<evidence type="ECO:0000313" key="2">
    <source>
        <dbReference type="EMBL" id="GGB58069.1"/>
    </source>
</evidence>
<organism evidence="2 3">
    <name type="scientific">Henriciella pelagia</name>
    <dbReference type="NCBI Taxonomy" id="1977912"/>
    <lineage>
        <taxon>Bacteria</taxon>
        <taxon>Pseudomonadati</taxon>
        <taxon>Pseudomonadota</taxon>
        <taxon>Alphaproteobacteria</taxon>
        <taxon>Hyphomonadales</taxon>
        <taxon>Hyphomonadaceae</taxon>
        <taxon>Henriciella</taxon>
    </lineage>
</organism>